<comment type="caution">
    <text evidence="4">The sequence shown here is derived from an EMBL/GenBank/DDBJ whole genome shotgun (WGS) entry which is preliminary data.</text>
</comment>
<dbReference type="PANTHER" id="PTHR43101">
    <property type="entry name" value="BETA-FRUCTOSIDASE"/>
    <property type="match status" value="1"/>
</dbReference>
<name>X1KE05_9ZZZZ</name>
<gene>
    <name evidence="4" type="ORF">S03H2_56549</name>
</gene>
<reference evidence="4" key="1">
    <citation type="journal article" date="2014" name="Front. Microbiol.">
        <title>High frequency of phylogenetically diverse reductive dehalogenase-homologous genes in deep subseafloor sedimentary metagenomes.</title>
        <authorList>
            <person name="Kawai M."/>
            <person name="Futagami T."/>
            <person name="Toyoda A."/>
            <person name="Takaki Y."/>
            <person name="Nishi S."/>
            <person name="Hori S."/>
            <person name="Arai W."/>
            <person name="Tsubouchi T."/>
            <person name="Morono Y."/>
            <person name="Uchiyama I."/>
            <person name="Ito T."/>
            <person name="Fujiyama A."/>
            <person name="Inagaki F."/>
            <person name="Takami H."/>
        </authorList>
    </citation>
    <scope>NUCLEOTIDE SEQUENCE</scope>
    <source>
        <strain evidence="4">Expedition CK06-06</strain>
    </source>
</reference>
<evidence type="ECO:0000313" key="4">
    <source>
        <dbReference type="EMBL" id="GAH88399.1"/>
    </source>
</evidence>
<dbReference type="SUPFAM" id="SSF49899">
    <property type="entry name" value="Concanavalin A-like lectins/glucanases"/>
    <property type="match status" value="1"/>
</dbReference>
<dbReference type="Gene3D" id="2.60.120.560">
    <property type="entry name" value="Exo-inulinase, domain 1"/>
    <property type="match status" value="1"/>
</dbReference>
<dbReference type="InterPro" id="IPR051214">
    <property type="entry name" value="GH32_Enzymes"/>
</dbReference>
<feature type="domain" description="Glycosyl hydrolase family 32 C-terminal" evidence="3">
    <location>
        <begin position="44"/>
        <end position="196"/>
    </location>
</feature>
<dbReference type="PANTHER" id="PTHR43101:SF1">
    <property type="entry name" value="BETA-FRUCTOSIDASE"/>
    <property type="match status" value="1"/>
</dbReference>
<dbReference type="InterPro" id="IPR013320">
    <property type="entry name" value="ConA-like_dom_sf"/>
</dbReference>
<dbReference type="InterPro" id="IPR023296">
    <property type="entry name" value="Glyco_hydro_beta-prop_sf"/>
</dbReference>
<keyword evidence="2" id="KW-0326">Glycosidase</keyword>
<organism evidence="4">
    <name type="scientific">marine sediment metagenome</name>
    <dbReference type="NCBI Taxonomy" id="412755"/>
    <lineage>
        <taxon>unclassified sequences</taxon>
        <taxon>metagenomes</taxon>
        <taxon>ecological metagenomes</taxon>
    </lineage>
</organism>
<protein>
    <recommendedName>
        <fullName evidence="3">Glycosyl hydrolase family 32 C-terminal domain-containing protein</fullName>
    </recommendedName>
</protein>
<evidence type="ECO:0000259" key="3">
    <source>
        <dbReference type="Pfam" id="PF08244"/>
    </source>
</evidence>
<proteinExistence type="predicted"/>
<evidence type="ECO:0000256" key="2">
    <source>
        <dbReference type="ARBA" id="ARBA00023295"/>
    </source>
</evidence>
<dbReference type="InterPro" id="IPR013189">
    <property type="entry name" value="Glyco_hydro_32_C"/>
</dbReference>
<dbReference type="AlphaFoldDB" id="X1KE05"/>
<accession>X1KE05</accession>
<dbReference type="GO" id="GO:0016798">
    <property type="term" value="F:hydrolase activity, acting on glycosyl bonds"/>
    <property type="evidence" value="ECO:0007669"/>
    <property type="project" value="UniProtKB-KW"/>
</dbReference>
<dbReference type="Gene3D" id="2.115.10.20">
    <property type="entry name" value="Glycosyl hydrolase domain, family 43"/>
    <property type="match status" value="1"/>
</dbReference>
<dbReference type="Pfam" id="PF08244">
    <property type="entry name" value="Glyco_hydro_32C"/>
    <property type="match status" value="1"/>
</dbReference>
<keyword evidence="1" id="KW-0378">Hydrolase</keyword>
<dbReference type="EMBL" id="BARU01036183">
    <property type="protein sequence ID" value="GAH88399.1"/>
    <property type="molecule type" value="Genomic_DNA"/>
</dbReference>
<sequence>MWTWIFDDRPENINTASGWTGTYGLPRSLWLGEDETLRIRPVKELEQLRLNEKTVSNLTVSPGSDVKLNELTYDLMELEVTIVPGKANQYGLKVCMSEDGREETIIYYDQIDNKLKVDTRKSGLEFGRKIVEEAPLELKGREPLILRIFIDKSIVEVFANDKQAISRRIYPTLGGKGISLFSKGGDMKVKSIKIWEMMPSNAY</sequence>
<evidence type="ECO:0000256" key="1">
    <source>
        <dbReference type="ARBA" id="ARBA00022801"/>
    </source>
</evidence>